<feature type="transmembrane region" description="Helical" evidence="2">
    <location>
        <begin position="215"/>
        <end position="239"/>
    </location>
</feature>
<feature type="transmembrane region" description="Helical" evidence="2">
    <location>
        <begin position="65"/>
        <end position="87"/>
    </location>
</feature>
<dbReference type="Gene3D" id="1.20.120.1630">
    <property type="match status" value="1"/>
</dbReference>
<gene>
    <name evidence="3" type="ORF">MONBRDRAFT_14354</name>
</gene>
<dbReference type="InterPro" id="IPR010721">
    <property type="entry name" value="UstE-like"/>
</dbReference>
<keyword evidence="2" id="KW-1133">Transmembrane helix</keyword>
<keyword evidence="4" id="KW-1185">Reference proteome</keyword>
<feature type="transmembrane region" description="Helical" evidence="2">
    <location>
        <begin position="143"/>
        <end position="159"/>
    </location>
</feature>
<proteinExistence type="predicted"/>
<evidence type="ECO:0000256" key="1">
    <source>
        <dbReference type="SAM" id="MobiDB-lite"/>
    </source>
</evidence>
<feature type="transmembrane region" description="Helical" evidence="2">
    <location>
        <begin position="12"/>
        <end position="33"/>
    </location>
</feature>
<dbReference type="PANTHER" id="PTHR32251:SF15">
    <property type="entry name" value="3-OXO-5-ALPHA-STEROID 4-DEHYDROGENASE (DUF1295)"/>
    <property type="match status" value="1"/>
</dbReference>
<evidence type="ECO:0000313" key="3">
    <source>
        <dbReference type="EMBL" id="EDQ92234.1"/>
    </source>
</evidence>
<feature type="transmembrane region" description="Helical" evidence="2">
    <location>
        <begin position="193"/>
        <end position="209"/>
    </location>
</feature>
<protein>
    <recommendedName>
        <fullName evidence="5">Steroid 5-alpha reductase C-terminal domain-containing protein</fullName>
    </recommendedName>
</protein>
<dbReference type="PANTHER" id="PTHR32251">
    <property type="entry name" value="3-OXO-5-ALPHA-STEROID 4-DEHYDROGENASE"/>
    <property type="match status" value="1"/>
</dbReference>
<dbReference type="InParanoid" id="A9URF2"/>
<dbReference type="eggNOG" id="KOG4650">
    <property type="taxonomic scope" value="Eukaryota"/>
</dbReference>
<name>A9URF2_MONBE</name>
<accession>A9URF2</accession>
<dbReference type="GO" id="GO:0016020">
    <property type="term" value="C:membrane"/>
    <property type="evidence" value="ECO:0000318"/>
    <property type="project" value="GO_Central"/>
</dbReference>
<sequence length="331" mass="37850">MAIGDVLPGDTHFLGLTALVTVGYQLVFFAVAYTFKFDKVTDFAGGTNFALIAFLTFGLGDTFYARQAVLTGMVALSKLYLALFLLIRVLSRGKDARFDGTRDSFFKFLSFFIFQMIWVWVVSLPVTFVNGDEDDPALNEGDYIGWALFLIGFMLQMSADITKFYFKQEADSADFCDEGPWAASRHPNYAGEILMWWGIFISATSVFEIPGNDHWGWVTILSPLLTMILLLFLSGIPTAEGQSQKRYMKKNRYLRYRERTPPLIPFIPYLYKRMPLWTKRLFCFELPMYEYDPEQEAMQAANRDMRSTVENTQTSQPRAAAAPTEHTVHRV</sequence>
<evidence type="ECO:0008006" key="5">
    <source>
        <dbReference type="Google" id="ProtNLM"/>
    </source>
</evidence>
<keyword evidence="2" id="KW-0472">Membrane</keyword>
<dbReference type="Pfam" id="PF06966">
    <property type="entry name" value="DUF1295"/>
    <property type="match status" value="1"/>
</dbReference>
<evidence type="ECO:0000256" key="2">
    <source>
        <dbReference type="SAM" id="Phobius"/>
    </source>
</evidence>
<feature type="transmembrane region" description="Helical" evidence="2">
    <location>
        <begin position="40"/>
        <end position="59"/>
    </location>
</feature>
<evidence type="ECO:0000313" key="4">
    <source>
        <dbReference type="Proteomes" id="UP000001357"/>
    </source>
</evidence>
<keyword evidence="2" id="KW-0812">Transmembrane</keyword>
<organism evidence="3 4">
    <name type="scientific">Monosiga brevicollis</name>
    <name type="common">Choanoflagellate</name>
    <dbReference type="NCBI Taxonomy" id="81824"/>
    <lineage>
        <taxon>Eukaryota</taxon>
        <taxon>Choanoflagellata</taxon>
        <taxon>Craspedida</taxon>
        <taxon>Salpingoecidae</taxon>
        <taxon>Monosiga</taxon>
    </lineage>
</organism>
<dbReference type="GeneID" id="5888787"/>
<dbReference type="OMA" id="FQMLWVW"/>
<feature type="transmembrane region" description="Helical" evidence="2">
    <location>
        <begin position="108"/>
        <end position="131"/>
    </location>
</feature>
<reference evidence="3 4" key="1">
    <citation type="journal article" date="2008" name="Nature">
        <title>The genome of the choanoflagellate Monosiga brevicollis and the origin of metazoans.</title>
        <authorList>
            <consortium name="JGI Sequencing"/>
            <person name="King N."/>
            <person name="Westbrook M.J."/>
            <person name="Young S.L."/>
            <person name="Kuo A."/>
            <person name="Abedin M."/>
            <person name="Chapman J."/>
            <person name="Fairclough S."/>
            <person name="Hellsten U."/>
            <person name="Isogai Y."/>
            <person name="Letunic I."/>
            <person name="Marr M."/>
            <person name="Pincus D."/>
            <person name="Putnam N."/>
            <person name="Rokas A."/>
            <person name="Wright K.J."/>
            <person name="Zuzow R."/>
            <person name="Dirks W."/>
            <person name="Good M."/>
            <person name="Goodstein D."/>
            <person name="Lemons D."/>
            <person name="Li W."/>
            <person name="Lyons J.B."/>
            <person name="Morris A."/>
            <person name="Nichols S."/>
            <person name="Richter D.J."/>
            <person name="Salamov A."/>
            <person name="Bork P."/>
            <person name="Lim W.A."/>
            <person name="Manning G."/>
            <person name="Miller W.T."/>
            <person name="McGinnis W."/>
            <person name="Shapiro H."/>
            <person name="Tjian R."/>
            <person name="Grigoriev I.V."/>
            <person name="Rokhsar D."/>
        </authorList>
    </citation>
    <scope>NUCLEOTIDE SEQUENCE [LARGE SCALE GENOMIC DNA]</scope>
    <source>
        <strain evidence="4">MX1 / ATCC 50154</strain>
    </source>
</reference>
<dbReference type="RefSeq" id="XP_001743520.1">
    <property type="nucleotide sequence ID" value="XM_001743468.1"/>
</dbReference>
<dbReference type="KEGG" id="mbr:MONBRDRAFT_14354"/>
<dbReference type="Proteomes" id="UP000001357">
    <property type="component" value="Unassembled WGS sequence"/>
</dbReference>
<dbReference type="AlphaFoldDB" id="A9URF2"/>
<feature type="compositionally biased region" description="Polar residues" evidence="1">
    <location>
        <begin position="308"/>
        <end position="317"/>
    </location>
</feature>
<feature type="region of interest" description="Disordered" evidence="1">
    <location>
        <begin position="307"/>
        <end position="331"/>
    </location>
</feature>
<dbReference type="EMBL" id="CH991544">
    <property type="protein sequence ID" value="EDQ92234.1"/>
    <property type="molecule type" value="Genomic_DNA"/>
</dbReference>